<evidence type="ECO:0000313" key="1">
    <source>
        <dbReference type="Proteomes" id="UP000887579"/>
    </source>
</evidence>
<proteinExistence type="predicted"/>
<reference evidence="2" key="1">
    <citation type="submission" date="2022-11" db="UniProtKB">
        <authorList>
            <consortium name="WormBaseParasite"/>
        </authorList>
    </citation>
    <scope>IDENTIFICATION</scope>
</reference>
<protein>
    <submittedName>
        <fullName evidence="2">Uncharacterized protein</fullName>
    </submittedName>
</protein>
<sequence>MTLKESKAIHRIDGNWAAWTSWSQCSKSCGNGIQKRVRTCTNPSPNRGKFCEGPPLGTMECNLGNCTKDETDKRIMEALTLSTSNDSCHCGCELLHHKGFVIASRQFRCKNKTLFWIFPRQEYTKLHLQILKRNEGTEDLLRILHQNPKEIAWSSEKSKLTSLELSLDTEVIILFEKIGPLPKNLQENPSFFVDFTITKDTSKLISISREYSAQLGLNWAFGHCTSNSCQNTVVLVLLIAVALVILSLIALPPLLCTYATQKYQQQKRQNGSQASEALLTSLSQRLDAEMFRSGETDMTRLTGDFIDSPPNQPYSVAKRSIGIQLSVQSTPRTARSPARISSTNSLEDFEYDYYDPVVPGSLLRPYLVSDIDIDSIVNRETSGWLTSPPTAAAVEKNDVTTQVDSV</sequence>
<dbReference type="Proteomes" id="UP000887579">
    <property type="component" value="Unplaced"/>
</dbReference>
<dbReference type="WBParaSite" id="ES5_v2.g1080.t1">
    <property type="protein sequence ID" value="ES5_v2.g1080.t1"/>
    <property type="gene ID" value="ES5_v2.g1080"/>
</dbReference>
<organism evidence="1 2">
    <name type="scientific">Panagrolaimus sp. ES5</name>
    <dbReference type="NCBI Taxonomy" id="591445"/>
    <lineage>
        <taxon>Eukaryota</taxon>
        <taxon>Metazoa</taxon>
        <taxon>Ecdysozoa</taxon>
        <taxon>Nematoda</taxon>
        <taxon>Chromadorea</taxon>
        <taxon>Rhabditida</taxon>
        <taxon>Tylenchina</taxon>
        <taxon>Panagrolaimomorpha</taxon>
        <taxon>Panagrolaimoidea</taxon>
        <taxon>Panagrolaimidae</taxon>
        <taxon>Panagrolaimus</taxon>
    </lineage>
</organism>
<name>A0AC34F1B9_9BILA</name>
<accession>A0AC34F1B9</accession>
<evidence type="ECO:0000313" key="2">
    <source>
        <dbReference type="WBParaSite" id="ES5_v2.g1080.t1"/>
    </source>
</evidence>